<reference evidence="1" key="1">
    <citation type="journal article" date="2020" name="Fungal Divers.">
        <title>Resolving the Mortierellaceae phylogeny through synthesis of multi-gene phylogenetics and phylogenomics.</title>
        <authorList>
            <person name="Vandepol N."/>
            <person name="Liber J."/>
            <person name="Desiro A."/>
            <person name="Na H."/>
            <person name="Kennedy M."/>
            <person name="Barry K."/>
            <person name="Grigoriev I.V."/>
            <person name="Miller A.N."/>
            <person name="O'Donnell K."/>
            <person name="Stajich J.E."/>
            <person name="Bonito G."/>
        </authorList>
    </citation>
    <scope>NUCLEOTIDE SEQUENCE</scope>
    <source>
        <strain evidence="1">NRRL 2591</strain>
    </source>
</reference>
<name>A0A9P6EXN4_9FUNG</name>
<keyword evidence="2" id="KW-1185">Reference proteome</keyword>
<proteinExistence type="predicted"/>
<dbReference type="EMBL" id="JAAAXW010000427">
    <property type="protein sequence ID" value="KAF9537281.1"/>
    <property type="molecule type" value="Genomic_DNA"/>
</dbReference>
<dbReference type="AlphaFoldDB" id="A0A9P6EXN4"/>
<evidence type="ECO:0000313" key="2">
    <source>
        <dbReference type="Proteomes" id="UP000723463"/>
    </source>
</evidence>
<sequence>MPMFGTFAFSALMKNVETLEALQIEGAEELGMNALVDVLCPAGNLRRLEGIADGQRKRFRMEILLHAYETYLDHVDGGVYRSWVLGPSMEHFQLRIEGVPRPNALCQRNGEEQPTQGELGLDPFSTFHVQRWINIPLGRMTELEEFTLGLQYLSTSTMEYAGANPSMSQAAMEEAAPLKDTRMFNYQSLESLLESGLYLLAELKELRMLDLRSSAHYIGVAELEWMHRNWTKGLKSGRGWSVYHAEGPAAKT</sequence>
<evidence type="ECO:0000313" key="1">
    <source>
        <dbReference type="EMBL" id="KAF9537281.1"/>
    </source>
</evidence>
<organism evidence="1 2">
    <name type="scientific">Mortierella hygrophila</name>
    <dbReference type="NCBI Taxonomy" id="979708"/>
    <lineage>
        <taxon>Eukaryota</taxon>
        <taxon>Fungi</taxon>
        <taxon>Fungi incertae sedis</taxon>
        <taxon>Mucoromycota</taxon>
        <taxon>Mortierellomycotina</taxon>
        <taxon>Mortierellomycetes</taxon>
        <taxon>Mortierellales</taxon>
        <taxon>Mortierellaceae</taxon>
        <taxon>Mortierella</taxon>
    </lineage>
</organism>
<comment type="caution">
    <text evidence="1">The sequence shown here is derived from an EMBL/GenBank/DDBJ whole genome shotgun (WGS) entry which is preliminary data.</text>
</comment>
<accession>A0A9P6EXN4</accession>
<dbReference type="Proteomes" id="UP000723463">
    <property type="component" value="Unassembled WGS sequence"/>
</dbReference>
<protein>
    <submittedName>
        <fullName evidence="1">Uncharacterized protein</fullName>
    </submittedName>
</protein>
<gene>
    <name evidence="1" type="ORF">EC957_008505</name>
</gene>
<feature type="non-terminal residue" evidence="1">
    <location>
        <position position="252"/>
    </location>
</feature>